<evidence type="ECO:0000259" key="3">
    <source>
        <dbReference type="Pfam" id="PF13868"/>
    </source>
</evidence>
<feature type="region of interest" description="Disordered" evidence="2">
    <location>
        <begin position="86"/>
        <end position="114"/>
    </location>
</feature>
<accession>A0A1Y2BV53</accession>
<organism evidence="4 5">
    <name type="scientific">Rhizoclosmatium globosum</name>
    <dbReference type="NCBI Taxonomy" id="329046"/>
    <lineage>
        <taxon>Eukaryota</taxon>
        <taxon>Fungi</taxon>
        <taxon>Fungi incertae sedis</taxon>
        <taxon>Chytridiomycota</taxon>
        <taxon>Chytridiomycota incertae sedis</taxon>
        <taxon>Chytridiomycetes</taxon>
        <taxon>Chytridiales</taxon>
        <taxon>Chytriomycetaceae</taxon>
        <taxon>Rhizoclosmatium</taxon>
    </lineage>
</organism>
<evidence type="ECO:0000313" key="5">
    <source>
        <dbReference type="Proteomes" id="UP000193642"/>
    </source>
</evidence>
<dbReference type="Pfam" id="PF13868">
    <property type="entry name" value="TPH"/>
    <property type="match status" value="1"/>
</dbReference>
<dbReference type="STRING" id="329046.A0A1Y2BV53"/>
<gene>
    <name evidence="4" type="ORF">BCR33DRAFT_427080</name>
</gene>
<keyword evidence="1" id="KW-0175">Coiled coil</keyword>
<sequence>MNRKLEIENQKAFEAEKRTYEKSVAYQHALQSQLVDFENRKLDEYEQFLKEKAMVDAIVAKILEEDEKYEVLLVQLLVTLFISPESSKNVSKNNAKPSNSLKTTLPNERDGVNPNTNVSLLKTARLKNTHTFKTSVSRI</sequence>
<reference evidence="4 5" key="1">
    <citation type="submission" date="2016-07" db="EMBL/GenBank/DDBJ databases">
        <title>Pervasive Adenine N6-methylation of Active Genes in Fungi.</title>
        <authorList>
            <consortium name="DOE Joint Genome Institute"/>
            <person name="Mondo S.J."/>
            <person name="Dannebaum R.O."/>
            <person name="Kuo R.C."/>
            <person name="Labutti K."/>
            <person name="Haridas S."/>
            <person name="Kuo A."/>
            <person name="Salamov A."/>
            <person name="Ahrendt S.R."/>
            <person name="Lipzen A."/>
            <person name="Sullivan W."/>
            <person name="Andreopoulos W.B."/>
            <person name="Clum A."/>
            <person name="Lindquist E."/>
            <person name="Daum C."/>
            <person name="Ramamoorthy G.K."/>
            <person name="Gryganskyi A."/>
            <person name="Culley D."/>
            <person name="Magnuson J.K."/>
            <person name="James T.Y."/>
            <person name="O'Malley M.A."/>
            <person name="Stajich J.E."/>
            <person name="Spatafora J.W."/>
            <person name="Visel A."/>
            <person name="Grigoriev I.V."/>
        </authorList>
    </citation>
    <scope>NUCLEOTIDE SEQUENCE [LARGE SCALE GENOMIC DNA]</scope>
    <source>
        <strain evidence="4 5">JEL800</strain>
    </source>
</reference>
<name>A0A1Y2BV53_9FUNG</name>
<dbReference type="EMBL" id="MCGO01000043">
    <property type="protein sequence ID" value="ORY38641.1"/>
    <property type="molecule type" value="Genomic_DNA"/>
</dbReference>
<feature type="domain" description="Trichohyalin-plectin-homology" evidence="3">
    <location>
        <begin position="4"/>
        <end position="68"/>
    </location>
</feature>
<feature type="compositionally biased region" description="Polar residues" evidence="2">
    <location>
        <begin position="86"/>
        <end position="106"/>
    </location>
</feature>
<dbReference type="InterPro" id="IPR043597">
    <property type="entry name" value="TPH_dom"/>
</dbReference>
<proteinExistence type="predicted"/>
<protein>
    <recommendedName>
        <fullName evidence="3">Trichohyalin-plectin-homology domain-containing protein</fullName>
    </recommendedName>
</protein>
<comment type="caution">
    <text evidence="4">The sequence shown here is derived from an EMBL/GenBank/DDBJ whole genome shotgun (WGS) entry which is preliminary data.</text>
</comment>
<dbReference type="Proteomes" id="UP000193642">
    <property type="component" value="Unassembled WGS sequence"/>
</dbReference>
<evidence type="ECO:0000313" key="4">
    <source>
        <dbReference type="EMBL" id="ORY38641.1"/>
    </source>
</evidence>
<keyword evidence="5" id="KW-1185">Reference proteome</keyword>
<evidence type="ECO:0000256" key="2">
    <source>
        <dbReference type="SAM" id="MobiDB-lite"/>
    </source>
</evidence>
<evidence type="ECO:0000256" key="1">
    <source>
        <dbReference type="ARBA" id="ARBA00023054"/>
    </source>
</evidence>
<dbReference type="AlphaFoldDB" id="A0A1Y2BV53"/>
<dbReference type="OrthoDB" id="2159361at2759"/>